<name>A0A1B6CZT4_9HEMI</name>
<organism evidence="1">
    <name type="scientific">Clastoptera arizonana</name>
    <name type="common">Arizona spittle bug</name>
    <dbReference type="NCBI Taxonomy" id="38151"/>
    <lineage>
        <taxon>Eukaryota</taxon>
        <taxon>Metazoa</taxon>
        <taxon>Ecdysozoa</taxon>
        <taxon>Arthropoda</taxon>
        <taxon>Hexapoda</taxon>
        <taxon>Insecta</taxon>
        <taxon>Pterygota</taxon>
        <taxon>Neoptera</taxon>
        <taxon>Paraneoptera</taxon>
        <taxon>Hemiptera</taxon>
        <taxon>Auchenorrhyncha</taxon>
        <taxon>Cercopoidea</taxon>
        <taxon>Clastopteridae</taxon>
        <taxon>Clastoptera</taxon>
    </lineage>
</organism>
<dbReference type="EMBL" id="GEDC01018475">
    <property type="protein sequence ID" value="JAS18823.1"/>
    <property type="molecule type" value="Transcribed_RNA"/>
</dbReference>
<sequence length="104" mass="12049">LLFVGSILQSYAKEEVLLEEKLNAVREKYNVNSSADNNCKTIKHSNKELQTAVNRNKLFVKDLELSVAKLRTQSCYSPTEVHLNKKIKKYKEVLIQIQQEKQLN</sequence>
<evidence type="ECO:0000313" key="1">
    <source>
        <dbReference type="EMBL" id="JAS18823.1"/>
    </source>
</evidence>
<protein>
    <submittedName>
        <fullName evidence="1">Uncharacterized protein</fullName>
    </submittedName>
</protein>
<feature type="non-terminal residue" evidence="1">
    <location>
        <position position="1"/>
    </location>
</feature>
<dbReference type="EMBL" id="GEDC01013098">
    <property type="protein sequence ID" value="JAS24200.1"/>
    <property type="molecule type" value="Transcribed_RNA"/>
</dbReference>
<reference evidence="1" key="1">
    <citation type="submission" date="2015-12" db="EMBL/GenBank/DDBJ databases">
        <title>De novo transcriptome assembly of four potential Pierce s Disease insect vectors from Arizona vineyards.</title>
        <authorList>
            <person name="Tassone E.E."/>
        </authorList>
    </citation>
    <scope>NUCLEOTIDE SEQUENCE</scope>
</reference>
<gene>
    <name evidence="2" type="ORF">g.4693</name>
    <name evidence="1" type="ORF">g.4695</name>
</gene>
<proteinExistence type="predicted"/>
<dbReference type="AlphaFoldDB" id="A0A1B6CZT4"/>
<accession>A0A1B6CZT4</accession>
<evidence type="ECO:0000313" key="2">
    <source>
        <dbReference type="EMBL" id="JAS24200.1"/>
    </source>
</evidence>